<protein>
    <submittedName>
        <fullName evidence="1">Uncharacterized protein</fullName>
    </submittedName>
</protein>
<name>A0ABQ7KWY3_BRACM</name>
<dbReference type="EMBL" id="JADBGQ010000009">
    <property type="protein sequence ID" value="KAG5378915.1"/>
    <property type="molecule type" value="Genomic_DNA"/>
</dbReference>
<proteinExistence type="predicted"/>
<evidence type="ECO:0000313" key="1">
    <source>
        <dbReference type="EMBL" id="KAG5378915.1"/>
    </source>
</evidence>
<feature type="non-terminal residue" evidence="1">
    <location>
        <position position="1"/>
    </location>
</feature>
<dbReference type="Proteomes" id="UP000823674">
    <property type="component" value="Chromosome A07"/>
</dbReference>
<reference evidence="1 2" key="1">
    <citation type="submission" date="2021-03" db="EMBL/GenBank/DDBJ databases">
        <authorList>
            <person name="King G.J."/>
            <person name="Bancroft I."/>
            <person name="Baten A."/>
            <person name="Bloomfield J."/>
            <person name="Borpatragohain P."/>
            <person name="He Z."/>
            <person name="Irish N."/>
            <person name="Irwin J."/>
            <person name="Liu K."/>
            <person name="Mauleon R.P."/>
            <person name="Moore J."/>
            <person name="Morris R."/>
            <person name="Ostergaard L."/>
            <person name="Wang B."/>
            <person name="Wells R."/>
        </authorList>
    </citation>
    <scope>NUCLEOTIDE SEQUENCE [LARGE SCALE GENOMIC DNA]</scope>
    <source>
        <strain evidence="1">R-o-18</strain>
        <tissue evidence="1">Leaf</tissue>
    </source>
</reference>
<comment type="caution">
    <text evidence="1">The sequence shown here is derived from an EMBL/GenBank/DDBJ whole genome shotgun (WGS) entry which is preliminary data.</text>
</comment>
<accession>A0ABQ7KWY3</accession>
<sequence>FDGLAKLLDENLLSRDEEPEVVVATNINPKLIGSNMPAILEYEIRGRLNLQPEEVCGVKKIERLTLAKLQHGFTSFTCFQCNEENVVGVIR</sequence>
<organism evidence="1 2">
    <name type="scientific">Brassica rapa subsp. trilocularis</name>
    <dbReference type="NCBI Taxonomy" id="1813537"/>
    <lineage>
        <taxon>Eukaryota</taxon>
        <taxon>Viridiplantae</taxon>
        <taxon>Streptophyta</taxon>
        <taxon>Embryophyta</taxon>
        <taxon>Tracheophyta</taxon>
        <taxon>Spermatophyta</taxon>
        <taxon>Magnoliopsida</taxon>
        <taxon>eudicotyledons</taxon>
        <taxon>Gunneridae</taxon>
        <taxon>Pentapetalae</taxon>
        <taxon>rosids</taxon>
        <taxon>malvids</taxon>
        <taxon>Brassicales</taxon>
        <taxon>Brassicaceae</taxon>
        <taxon>Brassiceae</taxon>
        <taxon>Brassica</taxon>
    </lineage>
</organism>
<evidence type="ECO:0000313" key="2">
    <source>
        <dbReference type="Proteomes" id="UP000823674"/>
    </source>
</evidence>
<keyword evidence="2" id="KW-1185">Reference proteome</keyword>
<gene>
    <name evidence="1" type="primary">A07g505010.1_BraROA</name>
    <name evidence="1" type="ORF">IGI04_026757</name>
</gene>